<evidence type="ECO:0000313" key="3">
    <source>
        <dbReference type="EMBL" id="KFD71593.1"/>
    </source>
</evidence>
<dbReference type="AlphaFoldDB" id="A0A085M9A3"/>
<dbReference type="Proteomes" id="UP000030758">
    <property type="component" value="Unassembled WGS sequence"/>
</dbReference>
<evidence type="ECO:0000256" key="1">
    <source>
        <dbReference type="SAM" id="MobiDB-lite"/>
    </source>
</evidence>
<reference evidence="2 4" key="1">
    <citation type="journal article" date="2014" name="Nat. Genet.">
        <title>Genome and transcriptome of the porcine whipworm Trichuris suis.</title>
        <authorList>
            <person name="Jex A.R."/>
            <person name="Nejsum P."/>
            <person name="Schwarz E.M."/>
            <person name="Hu L."/>
            <person name="Young N.D."/>
            <person name="Hall R.S."/>
            <person name="Korhonen P.K."/>
            <person name="Liao S."/>
            <person name="Thamsborg S."/>
            <person name="Xia J."/>
            <person name="Xu P."/>
            <person name="Wang S."/>
            <person name="Scheerlinck J.P."/>
            <person name="Hofmann A."/>
            <person name="Sternberg P.W."/>
            <person name="Wang J."/>
            <person name="Gasser R.B."/>
        </authorList>
    </citation>
    <scope>NUCLEOTIDE SEQUENCE [LARGE SCALE GENOMIC DNA]</scope>
    <source>
        <strain evidence="3">DCEP-RM93F</strain>
        <strain evidence="2">DCEP-RM93M</strain>
    </source>
</reference>
<feature type="region of interest" description="Disordered" evidence="1">
    <location>
        <begin position="48"/>
        <end position="68"/>
    </location>
</feature>
<gene>
    <name evidence="2" type="ORF">M513_05305</name>
    <name evidence="3" type="ORF">M514_05305</name>
</gene>
<dbReference type="Proteomes" id="UP000030764">
    <property type="component" value="Unassembled WGS sequence"/>
</dbReference>
<evidence type="ECO:0000313" key="4">
    <source>
        <dbReference type="Proteomes" id="UP000030764"/>
    </source>
</evidence>
<name>A0A085M9A3_9BILA</name>
<evidence type="ECO:0000313" key="2">
    <source>
        <dbReference type="EMBL" id="KFD53799.1"/>
    </source>
</evidence>
<keyword evidence="4" id="KW-1185">Reference proteome</keyword>
<accession>A0A085M9A3</accession>
<dbReference type="EMBL" id="KL363213">
    <property type="protein sequence ID" value="KFD53799.1"/>
    <property type="molecule type" value="Genomic_DNA"/>
</dbReference>
<dbReference type="EMBL" id="KL367481">
    <property type="protein sequence ID" value="KFD71593.1"/>
    <property type="molecule type" value="Genomic_DNA"/>
</dbReference>
<organism evidence="2 4">
    <name type="scientific">Trichuris suis</name>
    <name type="common">pig whipworm</name>
    <dbReference type="NCBI Taxonomy" id="68888"/>
    <lineage>
        <taxon>Eukaryota</taxon>
        <taxon>Metazoa</taxon>
        <taxon>Ecdysozoa</taxon>
        <taxon>Nematoda</taxon>
        <taxon>Enoplea</taxon>
        <taxon>Dorylaimia</taxon>
        <taxon>Trichinellida</taxon>
        <taxon>Trichuridae</taxon>
        <taxon>Trichuris</taxon>
    </lineage>
</organism>
<proteinExistence type="predicted"/>
<sequence>MPKAAMNHRSLPLAIGHSHSPKGYLPSKVFANGGVFLRLDDNQAEPHCALGRPAERSIPGASLRKLSA</sequence>
<protein>
    <submittedName>
        <fullName evidence="2">Uncharacterized protein</fullName>
    </submittedName>
</protein>